<evidence type="ECO:0000313" key="2">
    <source>
        <dbReference type="EMBL" id="QXJ28879.1"/>
    </source>
</evidence>
<dbReference type="Pfam" id="PF02697">
    <property type="entry name" value="VAPB_antitox"/>
    <property type="match status" value="1"/>
</dbReference>
<accession>A0A8F5BP29</accession>
<keyword evidence="1" id="KW-1277">Toxin-antitoxin system</keyword>
<reference evidence="2" key="1">
    <citation type="journal article" date="2021" name="Environ. Microbiol.">
        <title>New insights into the diversity and evolution of the archaeal mobilome from three complete genomes of Saccharolobus shibatae.</title>
        <authorList>
            <person name="Medvedeva S."/>
            <person name="Brandt D."/>
            <person name="Cvirkaite-Krupovic V."/>
            <person name="Liu Y."/>
            <person name="Severinov K."/>
            <person name="Ishino S."/>
            <person name="Ishino Y."/>
            <person name="Prangishvili D."/>
            <person name="Kalinowski J."/>
            <person name="Krupovic M."/>
        </authorList>
    </citation>
    <scope>NUCLEOTIDE SEQUENCE</scope>
    <source>
        <strain evidence="2">B12</strain>
    </source>
</reference>
<name>A0A8F5BP29_SACSH</name>
<dbReference type="NCBIfam" id="NF010251">
    <property type="entry name" value="PRK13696.1-3"/>
    <property type="match status" value="1"/>
</dbReference>
<sequence>MIRDDVYKKLFEIKGDKSFSEVIEELIKESLSVRRKKIEKYFGILNEEEARELAKEIEEMRKRTDEDIARKLSNY</sequence>
<dbReference type="EMBL" id="CP077717">
    <property type="protein sequence ID" value="QXJ28879.1"/>
    <property type="molecule type" value="Genomic_DNA"/>
</dbReference>
<evidence type="ECO:0000313" key="3">
    <source>
        <dbReference type="Proteomes" id="UP000694018"/>
    </source>
</evidence>
<dbReference type="Proteomes" id="UP000694018">
    <property type="component" value="Chromosome"/>
</dbReference>
<organism evidence="2 3">
    <name type="scientific">Saccharolobus shibatae (strain ATCC 51178 / DSM 5389 / JCM 8931 / NBRC 15437 / B12)</name>
    <name type="common">Sulfolobus shibatae</name>
    <dbReference type="NCBI Taxonomy" id="523848"/>
    <lineage>
        <taxon>Archaea</taxon>
        <taxon>Thermoproteota</taxon>
        <taxon>Thermoprotei</taxon>
        <taxon>Sulfolobales</taxon>
        <taxon>Sulfolobaceae</taxon>
        <taxon>Saccharolobus</taxon>
    </lineage>
</organism>
<dbReference type="KEGG" id="sshi:J5U23_01748"/>
<dbReference type="AlphaFoldDB" id="A0A8F5BP29"/>
<dbReference type="InterPro" id="IPR003847">
    <property type="entry name" value="Put_antitoxin"/>
</dbReference>
<protein>
    <submittedName>
        <fullName evidence="2">VapB protein (Antitoxin to VapC)</fullName>
    </submittedName>
</protein>
<evidence type="ECO:0000256" key="1">
    <source>
        <dbReference type="ARBA" id="ARBA00022649"/>
    </source>
</evidence>
<gene>
    <name evidence="2" type="ORF">J5U23_01748</name>
</gene>
<proteinExistence type="predicted"/>